<gene>
    <name evidence="3" type="ORF">HID58_006040</name>
    <name evidence="2" type="ORF">HID58_007999</name>
</gene>
<keyword evidence="4" id="KW-1185">Reference proteome</keyword>
<feature type="compositionally biased region" description="Basic and acidic residues" evidence="1">
    <location>
        <begin position="32"/>
        <end position="43"/>
    </location>
</feature>
<evidence type="ECO:0000313" key="3">
    <source>
        <dbReference type="EMBL" id="KAH0938579.1"/>
    </source>
</evidence>
<sequence length="72" mass="7968">MQIQPYDGGPRAGDFRSYSASHATATKNNLYDIKKGKSIERSKSSGITDPELKRVARPSSNVNSRSRTKPTR</sequence>
<reference evidence="2 4" key="1">
    <citation type="submission" date="2021-05" db="EMBL/GenBank/DDBJ databases">
        <title>Genome Assembly of Synthetic Allotetraploid Brassica napus Reveals Homoeologous Exchanges between Subgenomes.</title>
        <authorList>
            <person name="Davis J.T."/>
        </authorList>
    </citation>
    <scope>NUCLEOTIDE SEQUENCE [LARGE SCALE GENOMIC DNA]</scope>
    <source>
        <strain evidence="4">cv. Da-Ae</strain>
        <tissue evidence="2">Seedling</tissue>
    </source>
</reference>
<evidence type="ECO:0000313" key="2">
    <source>
        <dbReference type="EMBL" id="KAH0855447.1"/>
    </source>
</evidence>
<organism evidence="2 4">
    <name type="scientific">Brassica napus</name>
    <name type="common">Rape</name>
    <dbReference type="NCBI Taxonomy" id="3708"/>
    <lineage>
        <taxon>Eukaryota</taxon>
        <taxon>Viridiplantae</taxon>
        <taxon>Streptophyta</taxon>
        <taxon>Embryophyta</taxon>
        <taxon>Tracheophyta</taxon>
        <taxon>Spermatophyta</taxon>
        <taxon>Magnoliopsida</taxon>
        <taxon>eudicotyledons</taxon>
        <taxon>Gunneridae</taxon>
        <taxon>Pentapetalae</taxon>
        <taxon>rosids</taxon>
        <taxon>malvids</taxon>
        <taxon>Brassicales</taxon>
        <taxon>Brassicaceae</taxon>
        <taxon>Brassiceae</taxon>
        <taxon>Brassica</taxon>
    </lineage>
</organism>
<evidence type="ECO:0000256" key="1">
    <source>
        <dbReference type="SAM" id="MobiDB-lite"/>
    </source>
</evidence>
<name>A0ABQ7XJQ7_BRANA</name>
<feature type="compositionally biased region" description="Polar residues" evidence="1">
    <location>
        <begin position="18"/>
        <end position="29"/>
    </location>
</feature>
<comment type="caution">
    <text evidence="2">The sequence shown here is derived from an EMBL/GenBank/DDBJ whole genome shotgun (WGS) entry which is preliminary data.</text>
</comment>
<dbReference type="EMBL" id="JAGKQM010000079">
    <property type="protein sequence ID" value="KAH0855447.1"/>
    <property type="molecule type" value="Genomic_DNA"/>
</dbReference>
<evidence type="ECO:0000313" key="4">
    <source>
        <dbReference type="Proteomes" id="UP000824890"/>
    </source>
</evidence>
<dbReference type="Proteomes" id="UP000824890">
    <property type="component" value="Unassembled WGS sequence"/>
</dbReference>
<protein>
    <submittedName>
        <fullName evidence="2">Uncharacterized protein</fullName>
    </submittedName>
</protein>
<proteinExistence type="predicted"/>
<accession>A0ABQ7XJQ7</accession>
<dbReference type="EMBL" id="JAGKQM010000002">
    <property type="protein sequence ID" value="KAH0938579.1"/>
    <property type="molecule type" value="Genomic_DNA"/>
</dbReference>
<feature type="region of interest" description="Disordered" evidence="1">
    <location>
        <begin position="1"/>
        <end position="72"/>
    </location>
</feature>